<gene>
    <name evidence="1" type="ORF">CDAR_478941</name>
</gene>
<accession>A0AAV4RRU3</accession>
<comment type="caution">
    <text evidence="1">The sequence shown here is derived from an EMBL/GenBank/DDBJ whole genome shotgun (WGS) entry which is preliminary data.</text>
</comment>
<reference evidence="1 2" key="1">
    <citation type="submission" date="2021-06" db="EMBL/GenBank/DDBJ databases">
        <title>Caerostris darwini draft genome.</title>
        <authorList>
            <person name="Kono N."/>
            <person name="Arakawa K."/>
        </authorList>
    </citation>
    <scope>NUCLEOTIDE SEQUENCE [LARGE SCALE GENOMIC DNA]</scope>
</reference>
<proteinExistence type="predicted"/>
<name>A0AAV4RRU3_9ARAC</name>
<dbReference type="EMBL" id="BPLQ01006572">
    <property type="protein sequence ID" value="GIY23656.1"/>
    <property type="molecule type" value="Genomic_DNA"/>
</dbReference>
<dbReference type="AlphaFoldDB" id="A0AAV4RRU3"/>
<evidence type="ECO:0000313" key="2">
    <source>
        <dbReference type="Proteomes" id="UP001054837"/>
    </source>
</evidence>
<dbReference type="Proteomes" id="UP001054837">
    <property type="component" value="Unassembled WGS sequence"/>
</dbReference>
<organism evidence="1 2">
    <name type="scientific">Caerostris darwini</name>
    <dbReference type="NCBI Taxonomy" id="1538125"/>
    <lineage>
        <taxon>Eukaryota</taxon>
        <taxon>Metazoa</taxon>
        <taxon>Ecdysozoa</taxon>
        <taxon>Arthropoda</taxon>
        <taxon>Chelicerata</taxon>
        <taxon>Arachnida</taxon>
        <taxon>Araneae</taxon>
        <taxon>Araneomorphae</taxon>
        <taxon>Entelegynae</taxon>
        <taxon>Araneoidea</taxon>
        <taxon>Araneidae</taxon>
        <taxon>Caerostris</taxon>
    </lineage>
</organism>
<keyword evidence="2" id="KW-1185">Reference proteome</keyword>
<evidence type="ECO:0000313" key="1">
    <source>
        <dbReference type="EMBL" id="GIY23656.1"/>
    </source>
</evidence>
<sequence>MAQSQVVPMLRFTGKRETVSDSFIYLRRMRARKPFTGCCTSCYFGELPALPPKPPSKQLRIKNWDEEDL</sequence>
<protein>
    <submittedName>
        <fullName evidence="1">Uncharacterized protein</fullName>
    </submittedName>
</protein>